<evidence type="ECO:0000313" key="2">
    <source>
        <dbReference type="Proteomes" id="UP000546031"/>
    </source>
</evidence>
<dbReference type="GO" id="GO:0044780">
    <property type="term" value="P:bacterial-type flagellum assembly"/>
    <property type="evidence" value="ECO:0007669"/>
    <property type="project" value="InterPro"/>
</dbReference>
<dbReference type="RefSeq" id="WP_176271673.1">
    <property type="nucleotide sequence ID" value="NZ_JABWTA010000001.1"/>
</dbReference>
<proteinExistence type="predicted"/>
<comment type="caution">
    <text evidence="1">The sequence shown here is derived from an EMBL/GenBank/DDBJ whole genome shotgun (WGS) entry which is preliminary data.</text>
</comment>
<evidence type="ECO:0000313" key="1">
    <source>
        <dbReference type="EMBL" id="NVE93294.1"/>
    </source>
</evidence>
<keyword evidence="1" id="KW-0282">Flagellum</keyword>
<dbReference type="SUPFAM" id="SSF140566">
    <property type="entry name" value="FlgN-like"/>
    <property type="match status" value="1"/>
</dbReference>
<keyword evidence="1" id="KW-0969">Cilium</keyword>
<reference evidence="1 2" key="1">
    <citation type="submission" date="2020-06" db="EMBL/GenBank/DDBJ databases">
        <title>Altererythrobacter lutimaris sp. nov., a marine bacterium isolated from a tidal flat.</title>
        <authorList>
            <person name="Kim D."/>
            <person name="Yoo Y."/>
            <person name="Kim J.-J."/>
        </authorList>
    </citation>
    <scope>NUCLEOTIDE SEQUENCE [LARGE SCALE GENOMIC DNA]</scope>
    <source>
        <strain evidence="1 2">JGD-16</strain>
    </source>
</reference>
<sequence length="115" mass="12430">MSALAHPVSDESKPELPEQLRQMIAVLEQERQALAAMDLDALTLTIRDKDALCGELEGVGPDGIDDECRSLAETARQLNDVNRRVRNLLAANVASRLEALGGKPVSYRPPQAAIA</sequence>
<protein>
    <submittedName>
        <fullName evidence="1">Flagellar protein FlgN</fullName>
    </submittedName>
</protein>
<dbReference type="Gene3D" id="1.20.58.300">
    <property type="entry name" value="FlgN-like"/>
    <property type="match status" value="1"/>
</dbReference>
<dbReference type="InterPro" id="IPR036679">
    <property type="entry name" value="FlgN-like_sf"/>
</dbReference>
<keyword evidence="2" id="KW-1185">Reference proteome</keyword>
<dbReference type="EMBL" id="JABWTA010000001">
    <property type="protein sequence ID" value="NVE93294.1"/>
    <property type="molecule type" value="Genomic_DNA"/>
</dbReference>
<gene>
    <name evidence="1" type="ORF">HUO12_00115</name>
</gene>
<dbReference type="AlphaFoldDB" id="A0A850H2F5"/>
<name>A0A850H2F5_9SPHN</name>
<dbReference type="Proteomes" id="UP000546031">
    <property type="component" value="Unassembled WGS sequence"/>
</dbReference>
<accession>A0A850H2F5</accession>
<keyword evidence="1" id="KW-0966">Cell projection</keyword>
<organism evidence="1 2">
    <name type="scientific">Altererythrobacter lutimaris</name>
    <dbReference type="NCBI Taxonomy" id="2743979"/>
    <lineage>
        <taxon>Bacteria</taxon>
        <taxon>Pseudomonadati</taxon>
        <taxon>Pseudomonadota</taxon>
        <taxon>Alphaproteobacteria</taxon>
        <taxon>Sphingomonadales</taxon>
        <taxon>Erythrobacteraceae</taxon>
        <taxon>Altererythrobacter</taxon>
    </lineage>
</organism>